<dbReference type="Pfam" id="PF00041">
    <property type="entry name" value="fn3"/>
    <property type="match status" value="1"/>
</dbReference>
<evidence type="ECO:0000259" key="1">
    <source>
        <dbReference type="PROSITE" id="PS50853"/>
    </source>
</evidence>
<proteinExistence type="predicted"/>
<dbReference type="Gene3D" id="2.60.40.10">
    <property type="entry name" value="Immunoglobulins"/>
    <property type="match status" value="2"/>
</dbReference>
<feature type="domain" description="Fibronectin type-III" evidence="1">
    <location>
        <begin position="3"/>
        <end position="93"/>
    </location>
</feature>
<dbReference type="InterPro" id="IPR003961">
    <property type="entry name" value="FN3_dom"/>
</dbReference>
<name>A0A383ELD5_9ZZZZ</name>
<reference evidence="2" key="1">
    <citation type="submission" date="2018-05" db="EMBL/GenBank/DDBJ databases">
        <authorList>
            <person name="Lanie J.A."/>
            <person name="Ng W.-L."/>
            <person name="Kazmierczak K.M."/>
            <person name="Andrzejewski T.M."/>
            <person name="Davidsen T.M."/>
            <person name="Wayne K.J."/>
            <person name="Tettelin H."/>
            <person name="Glass J.I."/>
            <person name="Rusch D."/>
            <person name="Podicherti R."/>
            <person name="Tsui H.-C.T."/>
            <person name="Winkler M.E."/>
        </authorList>
    </citation>
    <scope>NUCLEOTIDE SEQUENCE</scope>
</reference>
<feature type="domain" description="Fibronectin type-III" evidence="1">
    <location>
        <begin position="96"/>
        <end position="184"/>
    </location>
</feature>
<dbReference type="Pfam" id="PF13573">
    <property type="entry name" value="SprB"/>
    <property type="match status" value="1"/>
</dbReference>
<dbReference type="PROSITE" id="PS50853">
    <property type="entry name" value="FN3"/>
    <property type="match status" value="2"/>
</dbReference>
<dbReference type="SMART" id="SM00060">
    <property type="entry name" value="FN3"/>
    <property type="match status" value="2"/>
</dbReference>
<dbReference type="InterPro" id="IPR025667">
    <property type="entry name" value="SprB_repeat"/>
</dbReference>
<dbReference type="SUPFAM" id="SSF49265">
    <property type="entry name" value="Fibronectin type III"/>
    <property type="match status" value="1"/>
</dbReference>
<evidence type="ECO:0000313" key="2">
    <source>
        <dbReference type="EMBL" id="SVE57732.1"/>
    </source>
</evidence>
<dbReference type="AlphaFoldDB" id="A0A383ELD5"/>
<accession>A0A383ELD5</accession>
<sequence>PSTPTGLSTTAIQLDRATMNWASVSNTHHYDVRLREQGSTSWTLLLNNITTSKTKLGLTSSTIYEWQVRSACSSDSSSVSAWSSSELFTTLTPCTVPVNTTTTSISLTTATLGWDAIAGAWGYRVRYKQGSSPWTFDTTNTNSYTVTGLTSGTQYRWQVKGLCDSAGTNTSTWTSQQYFTTATCNISLSSSTTNVLCNGGSTGAIDLSVSGGSGSYTYSWSNGSTTEDLT</sequence>
<organism evidence="2">
    <name type="scientific">marine metagenome</name>
    <dbReference type="NCBI Taxonomy" id="408172"/>
    <lineage>
        <taxon>unclassified sequences</taxon>
        <taxon>metagenomes</taxon>
        <taxon>ecological metagenomes</taxon>
    </lineage>
</organism>
<feature type="non-terminal residue" evidence="2">
    <location>
        <position position="1"/>
    </location>
</feature>
<dbReference type="InterPro" id="IPR036116">
    <property type="entry name" value="FN3_sf"/>
</dbReference>
<gene>
    <name evidence="2" type="ORF">METZ01_LOCUS510586</name>
</gene>
<feature type="non-terminal residue" evidence="2">
    <location>
        <position position="230"/>
    </location>
</feature>
<dbReference type="EMBL" id="UINC01227012">
    <property type="protein sequence ID" value="SVE57732.1"/>
    <property type="molecule type" value="Genomic_DNA"/>
</dbReference>
<protein>
    <recommendedName>
        <fullName evidence="1">Fibronectin type-III domain-containing protein</fullName>
    </recommendedName>
</protein>
<dbReference type="InterPro" id="IPR013783">
    <property type="entry name" value="Ig-like_fold"/>
</dbReference>